<name>A0ABR5DBY8_9HYPH</name>
<evidence type="ECO:0000313" key="2">
    <source>
        <dbReference type="Proteomes" id="UP000032564"/>
    </source>
</evidence>
<gene>
    <name evidence="1" type="ORF">RP75_05685</name>
</gene>
<reference evidence="1 2" key="1">
    <citation type="submission" date="2014-12" db="EMBL/GenBank/DDBJ databases">
        <authorList>
            <person name="Kuzmanovic N."/>
            <person name="Pulawska J."/>
            <person name="Obradovic A."/>
        </authorList>
    </citation>
    <scope>NUCLEOTIDE SEQUENCE [LARGE SCALE GENOMIC DNA]</scope>
    <source>
        <strain evidence="1 2">KFB 330</strain>
    </source>
</reference>
<sequence>MSLRRKFFSTIKENISCGILFRYVCGEAPKIVLNYIFVLNLRCASPAHNVMKENLRIIPFRTQPEMLFH</sequence>
<dbReference type="EMBL" id="JWIT01000003">
    <property type="protein sequence ID" value="KJF74597.1"/>
    <property type="molecule type" value="Genomic_DNA"/>
</dbReference>
<comment type="caution">
    <text evidence="1">The sequence shown here is derived from an EMBL/GenBank/DDBJ whole genome shotgun (WGS) entry which is preliminary data.</text>
</comment>
<keyword evidence="2" id="KW-1185">Reference proteome</keyword>
<accession>A0ABR5DBY8</accession>
<protein>
    <submittedName>
        <fullName evidence="1">Uncharacterized protein</fullName>
    </submittedName>
</protein>
<organism evidence="1 2">
    <name type="scientific">Agrobacterium arsenijevicii</name>
    <dbReference type="NCBI Taxonomy" id="1585697"/>
    <lineage>
        <taxon>Bacteria</taxon>
        <taxon>Pseudomonadati</taxon>
        <taxon>Pseudomonadota</taxon>
        <taxon>Alphaproteobacteria</taxon>
        <taxon>Hyphomicrobiales</taxon>
        <taxon>Rhizobiaceae</taxon>
        <taxon>Rhizobium/Agrobacterium group</taxon>
        <taxon>Agrobacterium</taxon>
    </lineage>
</organism>
<proteinExistence type="predicted"/>
<dbReference type="Proteomes" id="UP000032564">
    <property type="component" value="Unassembled WGS sequence"/>
</dbReference>
<evidence type="ECO:0000313" key="1">
    <source>
        <dbReference type="EMBL" id="KJF74597.1"/>
    </source>
</evidence>